<evidence type="ECO:0000313" key="4">
    <source>
        <dbReference type="RefSeq" id="XP_035693328.1"/>
    </source>
</evidence>
<keyword evidence="3" id="KW-1185">Reference proteome</keyword>
<accession>A0A9J7M2N0</accession>
<keyword evidence="2" id="KW-0812">Transmembrane</keyword>
<feature type="transmembrane region" description="Helical" evidence="2">
    <location>
        <begin position="30"/>
        <end position="50"/>
    </location>
</feature>
<reference evidence="3" key="1">
    <citation type="journal article" date="2020" name="Nat. Ecol. Evol.">
        <title>Deeply conserved synteny resolves early events in vertebrate evolution.</title>
        <authorList>
            <person name="Simakov O."/>
            <person name="Marletaz F."/>
            <person name="Yue J.X."/>
            <person name="O'Connell B."/>
            <person name="Jenkins J."/>
            <person name="Brandt A."/>
            <person name="Calef R."/>
            <person name="Tung C.H."/>
            <person name="Huang T.K."/>
            <person name="Schmutz J."/>
            <person name="Satoh N."/>
            <person name="Yu J.K."/>
            <person name="Putnam N.H."/>
            <person name="Green R.E."/>
            <person name="Rokhsar D.S."/>
        </authorList>
    </citation>
    <scope>NUCLEOTIDE SEQUENCE [LARGE SCALE GENOMIC DNA]</scope>
    <source>
        <strain evidence="3">S238N-H82</strain>
    </source>
</reference>
<feature type="region of interest" description="Disordered" evidence="1">
    <location>
        <begin position="1"/>
        <end position="23"/>
    </location>
</feature>
<feature type="region of interest" description="Disordered" evidence="1">
    <location>
        <begin position="303"/>
        <end position="344"/>
    </location>
</feature>
<keyword evidence="2" id="KW-1133">Transmembrane helix</keyword>
<evidence type="ECO:0000313" key="3">
    <source>
        <dbReference type="Proteomes" id="UP000001554"/>
    </source>
</evidence>
<dbReference type="GeneID" id="118427584"/>
<gene>
    <name evidence="4" type="primary">LOC118427584</name>
</gene>
<evidence type="ECO:0000256" key="1">
    <source>
        <dbReference type="SAM" id="MobiDB-lite"/>
    </source>
</evidence>
<dbReference type="OrthoDB" id="10064762at2759"/>
<dbReference type="InterPro" id="IPR034607">
    <property type="entry name" value="CCDC127"/>
</dbReference>
<dbReference type="Proteomes" id="UP000001554">
    <property type="component" value="Chromosome 12"/>
</dbReference>
<feature type="compositionally biased region" description="Basic and acidic residues" evidence="1">
    <location>
        <begin position="303"/>
        <end position="320"/>
    </location>
</feature>
<proteinExistence type="predicted"/>
<dbReference type="RefSeq" id="XP_035693328.1">
    <property type="nucleotide sequence ID" value="XM_035837435.1"/>
</dbReference>
<feature type="compositionally biased region" description="Polar residues" evidence="1">
    <location>
        <begin position="1"/>
        <end position="17"/>
    </location>
</feature>
<dbReference type="PANTHER" id="PTHR31958:SF2">
    <property type="entry name" value="COILED-COIL DOMAIN-CONTAINING PROTEIN 127"/>
    <property type="match status" value="1"/>
</dbReference>
<sequence length="473" mass="56054">MTRMQGNDLNRPGTTGNIPVEKGNPPDGGWGWLMGFIIPVVVPPLFAWIFHAKGEREKEEMEKEYQCKIDIFHDNQMKMKDENSKLFDKLASKYKVTANDQHYISKLEDAKKALQEDHKKQQEQIHQLKHKENSIQDNLTNIQEENSRLMEKLMIHHKVRERDHHYISKLEEENQKVKKDNKEQLKQIYQVMHESGSIRDKLTKIQEENSKLQETLANQQEFKAKDQQYISKLEEDNQTLKKVYKEQQEQMNHLEHKSSTILEKLAKMQEENFRLNEKLASHRDIEKRDHQYISKLEDENKSLKQDYKKQQEELAKRLSDVKPATSNETESPEEVKTKATGTAGTSGFTLKDSLAFKQREKEIHVKEEYLSKLKQQLRERQDMKCGAWNPMKTSWHRVNLEQQMLAQANINVHARSLRVPAALREIFKYDDYCATGSEDHGRLMWTFWRQWKMEVEREKNKLLAERLAQDQSQ</sequence>
<evidence type="ECO:0000256" key="2">
    <source>
        <dbReference type="SAM" id="Phobius"/>
    </source>
</evidence>
<dbReference type="PANTHER" id="PTHR31958">
    <property type="entry name" value="COILED-COIL DOMAIN-CONTAINING PROTEIN 127"/>
    <property type="match status" value="1"/>
</dbReference>
<dbReference type="KEGG" id="bfo:118427584"/>
<protein>
    <submittedName>
        <fullName evidence="4">Girdin-like</fullName>
    </submittedName>
</protein>
<organism evidence="3 4">
    <name type="scientific">Branchiostoma floridae</name>
    <name type="common">Florida lancelet</name>
    <name type="synonym">Amphioxus</name>
    <dbReference type="NCBI Taxonomy" id="7739"/>
    <lineage>
        <taxon>Eukaryota</taxon>
        <taxon>Metazoa</taxon>
        <taxon>Chordata</taxon>
        <taxon>Cephalochordata</taxon>
        <taxon>Leptocardii</taxon>
        <taxon>Amphioxiformes</taxon>
        <taxon>Branchiostomatidae</taxon>
        <taxon>Branchiostoma</taxon>
    </lineage>
</organism>
<reference evidence="4" key="2">
    <citation type="submission" date="2025-08" db="UniProtKB">
        <authorList>
            <consortium name="RefSeq"/>
        </authorList>
    </citation>
    <scope>IDENTIFICATION</scope>
    <source>
        <strain evidence="4">S238N-H82</strain>
        <tissue evidence="4">Testes</tissue>
    </source>
</reference>
<dbReference type="AlphaFoldDB" id="A0A9J7M2N0"/>
<keyword evidence="2" id="KW-0472">Membrane</keyword>
<dbReference type="OMA" id="WHRVNLE"/>
<name>A0A9J7M2N0_BRAFL</name>